<protein>
    <submittedName>
        <fullName evidence="2">Asp/Glu/Hydantoin racemase</fullName>
    </submittedName>
</protein>
<dbReference type="STRING" id="1792290.MSP8886_01731"/>
<keyword evidence="3" id="KW-1185">Reference proteome</keyword>
<gene>
    <name evidence="2" type="ORF">MSP8886_01731</name>
</gene>
<dbReference type="RefSeq" id="WP_067015023.1">
    <property type="nucleotide sequence ID" value="NZ_FLOB01000003.1"/>
</dbReference>
<name>A0A1A8TBY3_9GAMM</name>
<evidence type="ECO:0000313" key="3">
    <source>
        <dbReference type="Proteomes" id="UP000092544"/>
    </source>
</evidence>
<sequence>MHVHIINPNANKEITEKIRSAAQSVAHDDTCIIARNVAHGPETIECAVDEVLASAGVLDLIRQGEQDHVDAHVIACFGDPALDAARELSSVPVIGIAGAAFQIASLVCHRFAVVTTRKRTVHFAKNLLVRYGHEHQCSGIYASDLAVADCESNPEVSFLQIRKDAIKALSDGAEAIVLGCAGMADWEDRLTRELQVPVIDGVKAAVTLAESLGRLKIGVAKTGQYGLPFPKRFIGRYEHFSA</sequence>
<dbReference type="Proteomes" id="UP000092544">
    <property type="component" value="Unassembled WGS sequence"/>
</dbReference>
<proteinExistence type="inferred from homology"/>
<dbReference type="InterPro" id="IPR052186">
    <property type="entry name" value="Hydantoin_racemase-like"/>
</dbReference>
<organism evidence="2 3">
    <name type="scientific">Marinomonas spartinae</name>
    <dbReference type="NCBI Taxonomy" id="1792290"/>
    <lineage>
        <taxon>Bacteria</taxon>
        <taxon>Pseudomonadati</taxon>
        <taxon>Pseudomonadota</taxon>
        <taxon>Gammaproteobacteria</taxon>
        <taxon>Oceanospirillales</taxon>
        <taxon>Oceanospirillaceae</taxon>
        <taxon>Marinomonas</taxon>
    </lineage>
</organism>
<dbReference type="EMBL" id="FLOB01000003">
    <property type="protein sequence ID" value="SBS30213.1"/>
    <property type="molecule type" value="Genomic_DNA"/>
</dbReference>
<evidence type="ECO:0000256" key="1">
    <source>
        <dbReference type="ARBA" id="ARBA00038414"/>
    </source>
</evidence>
<comment type="similarity">
    <text evidence="1">Belongs to the HyuE racemase family.</text>
</comment>
<dbReference type="AlphaFoldDB" id="A0A1A8TBY3"/>
<dbReference type="InterPro" id="IPR015942">
    <property type="entry name" value="Asp/Glu/hydantoin_racemase"/>
</dbReference>
<dbReference type="GO" id="GO:0047661">
    <property type="term" value="F:amino-acid racemase activity"/>
    <property type="evidence" value="ECO:0007669"/>
    <property type="project" value="InterPro"/>
</dbReference>
<dbReference type="OrthoDB" id="9791723at2"/>
<dbReference type="Gene3D" id="3.40.50.12500">
    <property type="match status" value="1"/>
</dbReference>
<dbReference type="InterPro" id="IPR053714">
    <property type="entry name" value="Iso_Racemase_Enz_sf"/>
</dbReference>
<evidence type="ECO:0000313" key="2">
    <source>
        <dbReference type="EMBL" id="SBS30213.1"/>
    </source>
</evidence>
<dbReference type="PANTHER" id="PTHR28047:SF5">
    <property type="entry name" value="PROTEIN DCG1"/>
    <property type="match status" value="1"/>
</dbReference>
<dbReference type="PANTHER" id="PTHR28047">
    <property type="entry name" value="PROTEIN DCG1"/>
    <property type="match status" value="1"/>
</dbReference>
<reference evidence="2 3" key="1">
    <citation type="submission" date="2016-06" db="EMBL/GenBank/DDBJ databases">
        <authorList>
            <person name="Kjaerup R.B."/>
            <person name="Dalgaard T.S."/>
            <person name="Juul-Madsen H.R."/>
        </authorList>
    </citation>
    <scope>NUCLEOTIDE SEQUENCE [LARGE SCALE GENOMIC DNA]</scope>
    <source>
        <strain evidence="2 3">CECT 8886</strain>
    </source>
</reference>
<dbReference type="Pfam" id="PF01177">
    <property type="entry name" value="Asp_Glu_race"/>
    <property type="match status" value="1"/>
</dbReference>
<accession>A0A1A8TBY3</accession>